<keyword evidence="11" id="KW-0238">DNA-binding</keyword>
<dbReference type="SUPFAM" id="SSF55874">
    <property type="entry name" value="ATPase domain of HSP90 chaperone/DNA topoisomerase II/histidine kinase"/>
    <property type="match status" value="1"/>
</dbReference>
<protein>
    <recommendedName>
        <fullName evidence="5">DNA topoisomerase (ATP-hydrolyzing)</fullName>
        <ecNumber evidence="5">5.6.2.2</ecNumber>
    </recommendedName>
</protein>
<dbReference type="GO" id="GO:0000712">
    <property type="term" value="P:resolution of meiotic recombination intermediates"/>
    <property type="evidence" value="ECO:0007669"/>
    <property type="project" value="TreeGrafter"/>
</dbReference>
<dbReference type="InterPro" id="IPR036890">
    <property type="entry name" value="HATPase_C_sf"/>
</dbReference>
<dbReference type="InterPro" id="IPR013506">
    <property type="entry name" value="Topo_IIA_bsu_dom2"/>
</dbReference>
<proteinExistence type="inferred from homology"/>
<dbReference type="Gene3D" id="3.40.50.670">
    <property type="match status" value="1"/>
</dbReference>
<dbReference type="PRINTS" id="PR00418">
    <property type="entry name" value="TPI2FAMILY"/>
</dbReference>
<dbReference type="InterPro" id="IPR001154">
    <property type="entry name" value="TopoII_euk"/>
</dbReference>
<dbReference type="InterPro" id="IPR014721">
    <property type="entry name" value="Ribsml_uS5_D2-typ_fold_subgr"/>
</dbReference>
<dbReference type="Gene3D" id="3.30.1360.40">
    <property type="match status" value="1"/>
</dbReference>
<comment type="cofactor">
    <cofactor evidence="2">
        <name>Ca(2+)</name>
        <dbReference type="ChEBI" id="CHEBI:29108"/>
    </cofactor>
</comment>
<dbReference type="GO" id="GO:0005524">
    <property type="term" value="F:ATP binding"/>
    <property type="evidence" value="ECO:0007669"/>
    <property type="project" value="UniProtKB-KW"/>
</dbReference>
<dbReference type="GO" id="GO:0005634">
    <property type="term" value="C:nucleus"/>
    <property type="evidence" value="ECO:0007669"/>
    <property type="project" value="TreeGrafter"/>
</dbReference>
<dbReference type="GO" id="GO:0003677">
    <property type="term" value="F:DNA binding"/>
    <property type="evidence" value="ECO:0007669"/>
    <property type="project" value="UniProtKB-KW"/>
</dbReference>
<dbReference type="EC" id="5.6.2.2" evidence="5"/>
<dbReference type="EMBL" id="MN739542">
    <property type="protein sequence ID" value="QHT12210.1"/>
    <property type="molecule type" value="Genomic_DNA"/>
</dbReference>
<feature type="domain" description="Toprim" evidence="13">
    <location>
        <begin position="438"/>
        <end position="552"/>
    </location>
</feature>
<dbReference type="FunFam" id="3.40.50.670:FF:000001">
    <property type="entry name" value="DNA topoisomerase 2"/>
    <property type="match status" value="1"/>
</dbReference>
<dbReference type="PANTHER" id="PTHR10169">
    <property type="entry name" value="DNA TOPOISOMERASE/GYRASE"/>
    <property type="match status" value="1"/>
</dbReference>
<feature type="domain" description="Topo IIA-type catalytic" evidence="14">
    <location>
        <begin position="679"/>
        <end position="1115"/>
    </location>
</feature>
<dbReference type="InterPro" id="IPR001241">
    <property type="entry name" value="Topo_IIA"/>
</dbReference>
<dbReference type="PROSITE" id="PS00177">
    <property type="entry name" value="TOPOISOMERASE_II"/>
    <property type="match status" value="1"/>
</dbReference>
<dbReference type="SMART" id="SM00433">
    <property type="entry name" value="TOP2c"/>
    <property type="match status" value="1"/>
</dbReference>
<dbReference type="Pfam" id="PF00204">
    <property type="entry name" value="DNA_gyraseB"/>
    <property type="match status" value="1"/>
</dbReference>
<dbReference type="InterPro" id="IPR013759">
    <property type="entry name" value="Topo_IIA_B_C"/>
</dbReference>
<comment type="catalytic activity">
    <reaction evidence="1">
        <text>ATP-dependent breakage, passage and rejoining of double-stranded DNA.</text>
        <dbReference type="EC" id="5.6.2.2"/>
    </reaction>
</comment>
<dbReference type="InterPro" id="IPR006171">
    <property type="entry name" value="TOPRIM_dom"/>
</dbReference>
<evidence type="ECO:0000256" key="6">
    <source>
        <dbReference type="ARBA" id="ARBA00022723"/>
    </source>
</evidence>
<dbReference type="InterPro" id="IPR020568">
    <property type="entry name" value="Ribosomal_Su5_D2-typ_SF"/>
</dbReference>
<evidence type="ECO:0000256" key="3">
    <source>
        <dbReference type="ARBA" id="ARBA00001946"/>
    </source>
</evidence>
<dbReference type="FunFam" id="3.90.199.10:FF:000002">
    <property type="entry name" value="DNA topoisomerase 2"/>
    <property type="match status" value="1"/>
</dbReference>
<reference evidence="15" key="1">
    <citation type="journal article" date="2020" name="Nature">
        <title>Giant virus diversity and host interactions through global metagenomics.</title>
        <authorList>
            <person name="Schulz F."/>
            <person name="Roux S."/>
            <person name="Paez-Espino D."/>
            <person name="Jungbluth S."/>
            <person name="Walsh D.A."/>
            <person name="Denef V.J."/>
            <person name="McMahon K.D."/>
            <person name="Konstantinidis K.T."/>
            <person name="Eloe-Fadrosh E.A."/>
            <person name="Kyrpides N.C."/>
            <person name="Woyke T."/>
        </authorList>
    </citation>
    <scope>NUCLEOTIDE SEQUENCE</scope>
    <source>
        <strain evidence="15">GVMAG-M-3300023174-129</strain>
    </source>
</reference>
<evidence type="ECO:0000259" key="13">
    <source>
        <dbReference type="PROSITE" id="PS50880"/>
    </source>
</evidence>
<dbReference type="GO" id="GO:0046872">
    <property type="term" value="F:metal ion binding"/>
    <property type="evidence" value="ECO:0007669"/>
    <property type="project" value="UniProtKB-KW"/>
</dbReference>
<dbReference type="InterPro" id="IPR013757">
    <property type="entry name" value="Topo_IIA_A_a_sf"/>
</dbReference>
<dbReference type="Pfam" id="PF16898">
    <property type="entry name" value="TOPRIM_C"/>
    <property type="match status" value="1"/>
</dbReference>
<keyword evidence="7" id="KW-0547">Nucleotide-binding</keyword>
<dbReference type="Pfam" id="PF00521">
    <property type="entry name" value="DNA_topoisoIV"/>
    <property type="match status" value="1"/>
</dbReference>
<dbReference type="SUPFAM" id="SSF56719">
    <property type="entry name" value="Type II DNA topoisomerase"/>
    <property type="match status" value="1"/>
</dbReference>
<dbReference type="Gene3D" id="3.30.1490.30">
    <property type="match status" value="1"/>
</dbReference>
<keyword evidence="9" id="KW-0460">Magnesium</keyword>
<dbReference type="PRINTS" id="PR01158">
    <property type="entry name" value="TOPISMRASEII"/>
</dbReference>
<dbReference type="SMART" id="SM00434">
    <property type="entry name" value="TOP4c"/>
    <property type="match status" value="1"/>
</dbReference>
<organism evidence="15">
    <name type="scientific">viral metagenome</name>
    <dbReference type="NCBI Taxonomy" id="1070528"/>
    <lineage>
        <taxon>unclassified sequences</taxon>
        <taxon>metagenomes</taxon>
        <taxon>organismal metagenomes</taxon>
    </lineage>
</organism>
<dbReference type="InterPro" id="IPR013760">
    <property type="entry name" value="Topo_IIA-like_dom_sf"/>
</dbReference>
<evidence type="ECO:0000313" key="15">
    <source>
        <dbReference type="EMBL" id="QHT12210.1"/>
    </source>
</evidence>
<evidence type="ECO:0000259" key="14">
    <source>
        <dbReference type="PROSITE" id="PS52040"/>
    </source>
</evidence>
<comment type="cofactor">
    <cofactor evidence="3">
        <name>Mg(2+)</name>
        <dbReference type="ChEBI" id="CHEBI:18420"/>
    </cofactor>
</comment>
<evidence type="ECO:0000256" key="9">
    <source>
        <dbReference type="ARBA" id="ARBA00022842"/>
    </source>
</evidence>
<dbReference type="PROSITE" id="PS52040">
    <property type="entry name" value="TOPO_IIA"/>
    <property type="match status" value="1"/>
</dbReference>
<dbReference type="InterPro" id="IPR018522">
    <property type="entry name" value="TopoIIA_CS"/>
</dbReference>
<dbReference type="InterPro" id="IPR050634">
    <property type="entry name" value="DNA_Topoisomerase_II"/>
</dbReference>
<dbReference type="SUPFAM" id="SSF54211">
    <property type="entry name" value="Ribosomal protein S5 domain 2-like"/>
    <property type="match status" value="1"/>
</dbReference>
<evidence type="ECO:0000256" key="10">
    <source>
        <dbReference type="ARBA" id="ARBA00023029"/>
    </source>
</evidence>
<dbReference type="GO" id="GO:0003918">
    <property type="term" value="F:DNA topoisomerase type II (double strand cut, ATP-hydrolyzing) activity"/>
    <property type="evidence" value="ECO:0007669"/>
    <property type="project" value="UniProtKB-EC"/>
</dbReference>
<dbReference type="PANTHER" id="PTHR10169:SF38">
    <property type="entry name" value="DNA TOPOISOMERASE 2"/>
    <property type="match status" value="1"/>
</dbReference>
<dbReference type="Pfam" id="PF01751">
    <property type="entry name" value="Toprim"/>
    <property type="match status" value="1"/>
</dbReference>
<dbReference type="GO" id="GO:0000819">
    <property type="term" value="P:sister chromatid segregation"/>
    <property type="evidence" value="ECO:0007669"/>
    <property type="project" value="TreeGrafter"/>
</dbReference>
<dbReference type="Gene3D" id="3.90.199.10">
    <property type="entry name" value="Topoisomerase II, domain 5"/>
    <property type="match status" value="1"/>
</dbReference>
<dbReference type="Gene3D" id="3.30.565.10">
    <property type="entry name" value="Histidine kinase-like ATPase, C-terminal domain"/>
    <property type="match status" value="1"/>
</dbReference>
<dbReference type="Gene3D" id="1.10.268.10">
    <property type="entry name" value="Topoisomerase, domain 3"/>
    <property type="match status" value="1"/>
</dbReference>
<evidence type="ECO:0000256" key="4">
    <source>
        <dbReference type="ARBA" id="ARBA00011080"/>
    </source>
</evidence>
<evidence type="ECO:0000256" key="12">
    <source>
        <dbReference type="ARBA" id="ARBA00023235"/>
    </source>
</evidence>
<evidence type="ECO:0000256" key="11">
    <source>
        <dbReference type="ARBA" id="ARBA00023125"/>
    </source>
</evidence>
<keyword evidence="10" id="KW-0799">Topoisomerase</keyword>
<keyword evidence="6" id="KW-0479">Metal-binding</keyword>
<keyword evidence="8" id="KW-0067">ATP-binding</keyword>
<evidence type="ECO:0000256" key="2">
    <source>
        <dbReference type="ARBA" id="ARBA00001913"/>
    </source>
</evidence>
<dbReference type="InterPro" id="IPR002205">
    <property type="entry name" value="Topo_IIA_dom_A"/>
</dbReference>
<accession>A0A6C0D7B9</accession>
<name>A0A6C0D7B9_9ZZZZ</name>
<sequence length="1148" mass="130814">MASEYKKLSHREHILQLPDTYLNSVETNTDTRWLYNTELEKMEYKTVYFNPALLKVFDEVLVNARDEIVRSGNVKHIDVYSGMVDEDYTITVKNDGSGIPIEYSKEKNEKGEFIYTPELIFGHLLTSSNYNKEEEKIVGGKNGYGSKLTNIFSMRFILETLHAASGKLYKQTWKNNMSVCEKPTIKKTQSSKGYVSVTFCPDVTRFQGAFDGANLTSDMEQVFHTRVLEIAAMAGKDIKVTFNGTEIKTNTFEKFVKLFTQNEKNIAYERCSDRWEVAAILTRNLFDNDAVLPDEKQISFVNGINTKKGGKHVETVFKHLIGDFCEFAKKKKIDIKPSQLKDSLLLFVNSTIVNPSFDSQTKETLTTPASKFGSVFKPSTKLVDSLVKIGLLDEAQSILDAKAVKDAKKTDGTKKKTIRGMPKLVDALHAGTAKSPECTLILTEGDSAATSAISGLKVVGREFWGVFPLRGKLLNVRDISQEKFSKNEELTAIKKIIGLEQNKKYNDTKSLRYGRVMIMADQDLDGSHIKGLLMNLFHTEWPTLMKSGFLCSLLTPLLKATRRGITVSFYTIQEFETWKLKNDSKQWTLKYYKGLGTSTPEEAQEWFKNLHEIKYCYDDSTDESFSLAFNKKRSDDRKKWLGDYDSKRIVNVENGKVNFTRFIHDELIHFSNGDNIRSLPSVMDGFKPSQRKILFGCLKRGLRSEVRVAQLAGYVSEHASYHHGEASLQGAIVSLAQTFVGANNINILAPVGQFGSRLLGGKDSASPRYIHTHLEPIVDKIFRKEDACILNHIDDDGFIVEPETYYPTIPMLLINGCVGIGTGFSTDIPPHDPADVVGLLKDRLSGKRQTLENLALRPYWIGFKGPIQMVENGVWLTKGMYTFDDAKKVVSITELPIGTWTHDYKEFLEELCSVNDKESKKPVLKNYEDLYNHVDIRFDLYLEPDYYDDVKDNAAEFEKRFKLTTTWRTSNMVAFTHDLKIKKYDCVGNLMEEYYVTRLAKYEERRQKEIESLKRDAMEADAKARFLRGVLNDTIDLRRKSDEEIVAIMKKHDLPPLSEGKNVDVVDSYEYLLRLRIDRVKASAIEEAEKAVMKAHEALKLLESTTATEIWTRELEEFMNSWSSMKDERMRLLSGEGVKPKMKKTVKK</sequence>
<evidence type="ECO:0000256" key="5">
    <source>
        <dbReference type="ARBA" id="ARBA00012895"/>
    </source>
</evidence>
<evidence type="ECO:0000256" key="7">
    <source>
        <dbReference type="ARBA" id="ARBA00022741"/>
    </source>
</evidence>
<dbReference type="PROSITE" id="PS50880">
    <property type="entry name" value="TOPRIM"/>
    <property type="match status" value="1"/>
</dbReference>
<evidence type="ECO:0000256" key="1">
    <source>
        <dbReference type="ARBA" id="ARBA00000185"/>
    </source>
</evidence>
<dbReference type="InterPro" id="IPR013758">
    <property type="entry name" value="Topo_IIA_A/C_ab"/>
</dbReference>
<keyword evidence="12" id="KW-0413">Isomerase</keyword>
<dbReference type="GO" id="GO:0006265">
    <property type="term" value="P:DNA topological change"/>
    <property type="evidence" value="ECO:0007669"/>
    <property type="project" value="InterPro"/>
</dbReference>
<dbReference type="Gene3D" id="3.30.230.10">
    <property type="match status" value="1"/>
</dbReference>
<comment type="similarity">
    <text evidence="4">Belongs to the type II topoisomerase family.</text>
</comment>
<evidence type="ECO:0000256" key="8">
    <source>
        <dbReference type="ARBA" id="ARBA00022840"/>
    </source>
</evidence>
<dbReference type="InterPro" id="IPR031660">
    <property type="entry name" value="TOPRIM_C"/>
</dbReference>
<dbReference type="AlphaFoldDB" id="A0A6C0D7B9"/>